<dbReference type="KEGG" id="ssan:NX02_10705"/>
<dbReference type="STRING" id="1123269.NX02_10705"/>
<feature type="domain" description="3'-5' exoribonuclease Rv2179c-like" evidence="1">
    <location>
        <begin position="61"/>
        <end position="167"/>
    </location>
</feature>
<dbReference type="EMBL" id="CP006644">
    <property type="protein sequence ID" value="AHE53857.1"/>
    <property type="molecule type" value="Genomic_DNA"/>
</dbReference>
<dbReference type="Proteomes" id="UP000018851">
    <property type="component" value="Chromosome"/>
</dbReference>
<gene>
    <name evidence="2" type="ORF">NX02_10705</name>
</gene>
<sequence>MKAHIIVDCEASGPCPGFGDLINFGAVVVEPGLERGFRSPIIAPLCDRYADGAYASIGMSREAHVAAASVTLGDALTAFDDWLVELGADRLIFWSDNPAFDWQWIHHGFQVAGRANPFGHSGRRIGDLYAGLSGNAGNVSGWKKRRQTAHDHDPLNDAKGNAEALLSILTQYDQLKALSIPAGAKRQGVATA</sequence>
<dbReference type="Pfam" id="PF16473">
    <property type="entry name" value="Rv2179c-like"/>
    <property type="match status" value="1"/>
</dbReference>
<dbReference type="PATRIC" id="fig|1123269.5.peg.2079"/>
<evidence type="ECO:0000313" key="3">
    <source>
        <dbReference type="Proteomes" id="UP000018851"/>
    </source>
</evidence>
<accession>W0ABH6</accession>
<keyword evidence="3" id="KW-1185">Reference proteome</keyword>
<reference evidence="2 3" key="1">
    <citation type="submission" date="2013-07" db="EMBL/GenBank/DDBJ databases">
        <title>Completed genome of Sphingomonas sanxanigenens NX02.</title>
        <authorList>
            <person name="Ma T."/>
            <person name="Huang H."/>
            <person name="Wu M."/>
            <person name="Li X."/>
            <person name="Li G."/>
        </authorList>
    </citation>
    <scope>NUCLEOTIDE SEQUENCE [LARGE SCALE GENOMIC DNA]</scope>
    <source>
        <strain evidence="2 3">NX02</strain>
    </source>
</reference>
<evidence type="ECO:0000259" key="1">
    <source>
        <dbReference type="Pfam" id="PF16473"/>
    </source>
</evidence>
<dbReference type="SUPFAM" id="SSF53098">
    <property type="entry name" value="Ribonuclease H-like"/>
    <property type="match status" value="1"/>
</dbReference>
<dbReference type="InterPro" id="IPR036397">
    <property type="entry name" value="RNaseH_sf"/>
</dbReference>
<dbReference type="InterPro" id="IPR012337">
    <property type="entry name" value="RNaseH-like_sf"/>
</dbReference>
<dbReference type="InterPro" id="IPR033390">
    <property type="entry name" value="Rv2179c-like"/>
</dbReference>
<evidence type="ECO:0000313" key="2">
    <source>
        <dbReference type="EMBL" id="AHE53857.1"/>
    </source>
</evidence>
<dbReference type="Gene3D" id="3.30.420.10">
    <property type="entry name" value="Ribonuclease H-like superfamily/Ribonuclease H"/>
    <property type="match status" value="1"/>
</dbReference>
<dbReference type="HOGENOM" id="CLU_096449_1_0_5"/>
<name>W0ABH6_9SPHN</name>
<dbReference type="GO" id="GO:0003676">
    <property type="term" value="F:nucleic acid binding"/>
    <property type="evidence" value="ECO:0007669"/>
    <property type="project" value="InterPro"/>
</dbReference>
<proteinExistence type="predicted"/>
<dbReference type="eggNOG" id="COG0847">
    <property type="taxonomic scope" value="Bacteria"/>
</dbReference>
<protein>
    <recommendedName>
        <fullName evidence="1">3'-5' exoribonuclease Rv2179c-like domain-containing protein</fullName>
    </recommendedName>
</protein>
<organism evidence="2 3">
    <name type="scientific">Sphingomonas sanxanigenens DSM 19645 = NX02</name>
    <dbReference type="NCBI Taxonomy" id="1123269"/>
    <lineage>
        <taxon>Bacteria</taxon>
        <taxon>Pseudomonadati</taxon>
        <taxon>Pseudomonadota</taxon>
        <taxon>Alphaproteobacteria</taxon>
        <taxon>Sphingomonadales</taxon>
        <taxon>Sphingomonadaceae</taxon>
        <taxon>Sphingomonas</taxon>
    </lineage>
</organism>
<dbReference type="AlphaFoldDB" id="W0ABH6"/>